<sequence length="54" mass="6229">MQWTEVVSCITIFSWVSHALLKAENKTQPILIQIIHRQACFSSLYNYLQVFAGT</sequence>
<feature type="chain" id="PRO_5015112683" evidence="1">
    <location>
        <begin position="20"/>
        <end position="54"/>
    </location>
</feature>
<accession>A0A2P2IHX8</accession>
<feature type="signal peptide" evidence="1">
    <location>
        <begin position="1"/>
        <end position="19"/>
    </location>
</feature>
<evidence type="ECO:0000256" key="1">
    <source>
        <dbReference type="SAM" id="SignalP"/>
    </source>
</evidence>
<name>A0A2P2IHX8_RHIMU</name>
<evidence type="ECO:0000313" key="2">
    <source>
        <dbReference type="EMBL" id="MBW80829.1"/>
    </source>
</evidence>
<reference evidence="2" key="1">
    <citation type="submission" date="2018-02" db="EMBL/GenBank/DDBJ databases">
        <title>Rhizophora mucronata_Transcriptome.</title>
        <authorList>
            <person name="Meera S.P."/>
            <person name="Sreeshan A."/>
            <person name="Augustine A."/>
        </authorList>
    </citation>
    <scope>NUCLEOTIDE SEQUENCE</scope>
    <source>
        <tissue evidence="2">Leaf</tissue>
    </source>
</reference>
<dbReference type="EMBL" id="GGEC01000346">
    <property type="protein sequence ID" value="MBW80829.1"/>
    <property type="molecule type" value="Transcribed_RNA"/>
</dbReference>
<protein>
    <submittedName>
        <fullName evidence="2">Uncharacterized protein</fullName>
    </submittedName>
</protein>
<organism evidence="2">
    <name type="scientific">Rhizophora mucronata</name>
    <name type="common">Asiatic mangrove</name>
    <dbReference type="NCBI Taxonomy" id="61149"/>
    <lineage>
        <taxon>Eukaryota</taxon>
        <taxon>Viridiplantae</taxon>
        <taxon>Streptophyta</taxon>
        <taxon>Embryophyta</taxon>
        <taxon>Tracheophyta</taxon>
        <taxon>Spermatophyta</taxon>
        <taxon>Magnoliopsida</taxon>
        <taxon>eudicotyledons</taxon>
        <taxon>Gunneridae</taxon>
        <taxon>Pentapetalae</taxon>
        <taxon>rosids</taxon>
        <taxon>fabids</taxon>
        <taxon>Malpighiales</taxon>
        <taxon>Rhizophoraceae</taxon>
        <taxon>Rhizophora</taxon>
    </lineage>
</organism>
<keyword evidence="1" id="KW-0732">Signal</keyword>
<proteinExistence type="predicted"/>
<dbReference type="AlphaFoldDB" id="A0A2P2IHX8"/>